<evidence type="ECO:0008006" key="3">
    <source>
        <dbReference type="Google" id="ProtNLM"/>
    </source>
</evidence>
<dbReference type="Proteomes" id="UP000887159">
    <property type="component" value="Unassembled WGS sequence"/>
</dbReference>
<protein>
    <recommendedName>
        <fullName evidence="3">Transposase</fullName>
    </recommendedName>
</protein>
<reference evidence="1" key="1">
    <citation type="submission" date="2020-08" db="EMBL/GenBank/DDBJ databases">
        <title>Multicomponent nature underlies the extraordinary mechanical properties of spider dragline silk.</title>
        <authorList>
            <person name="Kono N."/>
            <person name="Nakamura H."/>
            <person name="Mori M."/>
            <person name="Yoshida Y."/>
            <person name="Ohtoshi R."/>
            <person name="Malay A.D."/>
            <person name="Moran D.A.P."/>
            <person name="Tomita M."/>
            <person name="Numata K."/>
            <person name="Arakawa K."/>
        </authorList>
    </citation>
    <scope>NUCLEOTIDE SEQUENCE</scope>
</reference>
<accession>A0A8X6RYM0</accession>
<evidence type="ECO:0000313" key="1">
    <source>
        <dbReference type="EMBL" id="GFX99786.1"/>
    </source>
</evidence>
<name>A0A8X6RYM0_TRICX</name>
<sequence length="199" mass="22766">MGGIEEVADQFLGNYKMRDRFKYFNNKYLRPFLIKKSAVNEPKIIETHSRLNLIDAVKKLNDQTKVTIEPGQSFSTLVKNYTEVNLRQEIGSCVGRNQTTVMRICDRWMQEGTTDRRGRSHPPHCTTSCEDRQILLMAVTDCSVTSRIVAQHIESVTHHSVSPHYYSTPFTAEWSVRKTSIAWSTLDAGPQTSPTPMER</sequence>
<organism evidence="1 2">
    <name type="scientific">Trichonephila clavipes</name>
    <name type="common">Golden silk orbweaver</name>
    <name type="synonym">Nephila clavipes</name>
    <dbReference type="NCBI Taxonomy" id="2585209"/>
    <lineage>
        <taxon>Eukaryota</taxon>
        <taxon>Metazoa</taxon>
        <taxon>Ecdysozoa</taxon>
        <taxon>Arthropoda</taxon>
        <taxon>Chelicerata</taxon>
        <taxon>Arachnida</taxon>
        <taxon>Araneae</taxon>
        <taxon>Araneomorphae</taxon>
        <taxon>Entelegynae</taxon>
        <taxon>Araneoidea</taxon>
        <taxon>Nephilidae</taxon>
        <taxon>Trichonephila</taxon>
    </lineage>
</organism>
<dbReference type="EMBL" id="BMAU01021215">
    <property type="protein sequence ID" value="GFX99786.1"/>
    <property type="molecule type" value="Genomic_DNA"/>
</dbReference>
<proteinExistence type="predicted"/>
<gene>
    <name evidence="1" type="ORF">TNCV_258251</name>
</gene>
<keyword evidence="2" id="KW-1185">Reference proteome</keyword>
<evidence type="ECO:0000313" key="2">
    <source>
        <dbReference type="Proteomes" id="UP000887159"/>
    </source>
</evidence>
<comment type="caution">
    <text evidence="1">The sequence shown here is derived from an EMBL/GenBank/DDBJ whole genome shotgun (WGS) entry which is preliminary data.</text>
</comment>
<dbReference type="AlphaFoldDB" id="A0A8X6RYM0"/>